<feature type="domain" description="LamG-like jellyroll fold" evidence="4">
    <location>
        <begin position="494"/>
        <end position="642"/>
    </location>
</feature>
<keyword evidence="6" id="KW-1185">Reference proteome</keyword>
<name>A0A5P8K8M6_9ACTN</name>
<keyword evidence="2" id="KW-1015">Disulfide bond</keyword>
<dbReference type="SMART" id="SM00560">
    <property type="entry name" value="LamGL"/>
    <property type="match status" value="2"/>
</dbReference>
<dbReference type="InterPro" id="IPR006558">
    <property type="entry name" value="LamG-like"/>
</dbReference>
<dbReference type="InterPro" id="IPR013320">
    <property type="entry name" value="ConA-like_dom_sf"/>
</dbReference>
<protein>
    <submittedName>
        <fullName evidence="5">LamG domain-containing protein</fullName>
    </submittedName>
</protein>
<dbReference type="AlphaFoldDB" id="A0A5P8K8M6"/>
<feature type="domain" description="LamG-like jellyroll fold" evidence="4">
    <location>
        <begin position="735"/>
        <end position="887"/>
    </location>
</feature>
<feature type="region of interest" description="Disordered" evidence="3">
    <location>
        <begin position="318"/>
        <end position="338"/>
    </location>
</feature>
<dbReference type="PANTHER" id="PTHR46943:SF1">
    <property type="entry name" value="PENTRAXIN-RELATED PROTEIN PTX3"/>
    <property type="match status" value="1"/>
</dbReference>
<organism evidence="5 6">
    <name type="scientific">Streptomyces phaeolivaceus</name>
    <dbReference type="NCBI Taxonomy" id="2653200"/>
    <lineage>
        <taxon>Bacteria</taxon>
        <taxon>Bacillati</taxon>
        <taxon>Actinomycetota</taxon>
        <taxon>Actinomycetes</taxon>
        <taxon>Kitasatosporales</taxon>
        <taxon>Streptomycetaceae</taxon>
        <taxon>Streptomyces</taxon>
    </lineage>
</organism>
<evidence type="ECO:0000259" key="4">
    <source>
        <dbReference type="SMART" id="SM00560"/>
    </source>
</evidence>
<dbReference type="Proteomes" id="UP000327294">
    <property type="component" value="Chromosome"/>
</dbReference>
<dbReference type="InterPro" id="IPR042837">
    <property type="entry name" value="PTX3"/>
</dbReference>
<dbReference type="GO" id="GO:0006955">
    <property type="term" value="P:immune response"/>
    <property type="evidence" value="ECO:0007669"/>
    <property type="project" value="InterPro"/>
</dbReference>
<evidence type="ECO:0000313" key="6">
    <source>
        <dbReference type="Proteomes" id="UP000327294"/>
    </source>
</evidence>
<feature type="compositionally biased region" description="Basic and acidic residues" evidence="3">
    <location>
        <begin position="318"/>
        <end position="331"/>
    </location>
</feature>
<dbReference type="Pfam" id="PF13385">
    <property type="entry name" value="Laminin_G_3"/>
    <property type="match status" value="2"/>
</dbReference>
<dbReference type="EMBL" id="CP045096">
    <property type="protein sequence ID" value="QFQ99370.1"/>
    <property type="molecule type" value="Genomic_DNA"/>
</dbReference>
<evidence type="ECO:0000256" key="1">
    <source>
        <dbReference type="ARBA" id="ARBA00022729"/>
    </source>
</evidence>
<evidence type="ECO:0000256" key="2">
    <source>
        <dbReference type="ARBA" id="ARBA00023157"/>
    </source>
</evidence>
<sequence>MMKGMPNEQDWKFSGSAGMGKCPIDYQPIACNGVDVRRLMYTMPTSFYKGKDILEATFAVRVAHIYNATPEDEPVRLYRVGGKNFGISSSTDWGNTDTLWDSHIMTVDKAVSPVSCSSAPNLRFESGKSGALTQELQAAATGSWTQMTFGLRAAGEGDLHEWKRMCGNAVLEVTYNRPPAKVSMKEMWTSPGGVCATSTGAVRSQHVDELPKLLVIPHDPDHSRDEAEPVKVRFRVEWTDKNGKEQQYEKDTSYSSPTGATFEHKIKVPKGKPAIPENGKVYWSAAVYDKATWGPWSWEGDSAVRCEFVMDRNVPGKPDVDSKEFPEDKSGELGVGETGTFTFSPNLGDKFDNDVSRYSYDFTKDTAAPKNITPSSPTAPVSVQFTPPAIGTVVLEVTSYDAANNPSAPAVYSFVVKEGKSVAGQWNLGDDPLPSAEGRHVKDESDNSRAATVGAGVSFTTKDGPGGTADRAAHLDGTAGAYLSTDSPVVDTAKGFSVSAWVRPTALDKDGVVVSQDGAGEPGFTLGYDAVAKNWSFGVPANDVESLGEWRATVTTSATCKDSTTKPVCPNEWVHLTGTYDPANGQLQLYVNGELKKTVARQSTWSARGALQIGRSVAKYGYSRNFTGDIAEVRAYDRLTPAAEIKSMLTVKPARKGYWPLDTVASGTSPDLVGGRALTLGGGATLFQQKPEEVVEGPYPLVTSMGEQGAVPGGDLVLADNGYAATSSAPVSADGSFTVAARVRVAAESDTTDQTLFALTGTKTNRFLVRYTKYTADNPYGHWELVVPGSDNTAATALTIPDDQAGDPTLDGGQHIAVVYDGLTKRLRLYVDGQLADADNASKHKIGYWAAGGGLQIGRAKSGTGWADHLSGEVDDIRIYTGAADAVAVGWMAERLAQPDL</sequence>
<dbReference type="PANTHER" id="PTHR46943">
    <property type="entry name" value="PENTRAXIN-RELATED PROTEIN PTX3"/>
    <property type="match status" value="1"/>
</dbReference>
<dbReference type="SUPFAM" id="SSF49899">
    <property type="entry name" value="Concanavalin A-like lectins/glucanases"/>
    <property type="match status" value="2"/>
</dbReference>
<evidence type="ECO:0000256" key="3">
    <source>
        <dbReference type="SAM" id="MobiDB-lite"/>
    </source>
</evidence>
<gene>
    <name evidence="5" type="ORF">F9278_28075</name>
</gene>
<evidence type="ECO:0000313" key="5">
    <source>
        <dbReference type="EMBL" id="QFQ99370.1"/>
    </source>
</evidence>
<accession>A0A5P8K8M6</accession>
<keyword evidence="1" id="KW-0732">Signal</keyword>
<reference evidence="5 6" key="1">
    <citation type="submission" date="2019-10" db="EMBL/GenBank/DDBJ databases">
        <title>Streptomyces sp. strain GY16 isolated from leaves of Broussonetia papyrifera.</title>
        <authorList>
            <person name="Mo P."/>
        </authorList>
    </citation>
    <scope>NUCLEOTIDE SEQUENCE [LARGE SCALE GENOMIC DNA]</scope>
    <source>
        <strain evidence="5 6">GY16</strain>
    </source>
</reference>
<dbReference type="KEGG" id="sphv:F9278_28075"/>
<dbReference type="Gene3D" id="2.60.120.200">
    <property type="match status" value="2"/>
</dbReference>
<proteinExistence type="predicted"/>